<dbReference type="Pfam" id="PF13361">
    <property type="entry name" value="UvrD_C"/>
    <property type="match status" value="1"/>
</dbReference>
<evidence type="ECO:0000256" key="1">
    <source>
        <dbReference type="ARBA" id="ARBA00009922"/>
    </source>
</evidence>
<comment type="similarity">
    <text evidence="1">Belongs to the helicase family. UvrD subfamily.</text>
</comment>
<feature type="domain" description="UvrD-like helicase ATP-binding" evidence="12">
    <location>
        <begin position="8"/>
        <end position="300"/>
    </location>
</feature>
<dbReference type="EMBL" id="CP146843">
    <property type="protein sequence ID" value="WYY26546.1"/>
    <property type="molecule type" value="Genomic_DNA"/>
</dbReference>
<gene>
    <name evidence="14" type="ORF">AshY1_04380</name>
</gene>
<dbReference type="PROSITE" id="PS51217">
    <property type="entry name" value="UVRD_HELICASE_CTER"/>
    <property type="match status" value="1"/>
</dbReference>
<dbReference type="InterPro" id="IPR000212">
    <property type="entry name" value="DNA_helicase_UvrD/REP"/>
</dbReference>
<evidence type="ECO:0000259" key="13">
    <source>
        <dbReference type="PROSITE" id="PS51217"/>
    </source>
</evidence>
<evidence type="ECO:0000313" key="14">
    <source>
        <dbReference type="EMBL" id="WYY26546.1"/>
    </source>
</evidence>
<dbReference type="PANTHER" id="PTHR11070">
    <property type="entry name" value="UVRD / RECB / PCRA DNA HELICASE FAMILY MEMBER"/>
    <property type="match status" value="1"/>
</dbReference>
<dbReference type="GO" id="GO:0004386">
    <property type="term" value="F:helicase activity"/>
    <property type="evidence" value="ECO:0007669"/>
    <property type="project" value="UniProtKB-KW"/>
</dbReference>
<sequence length="739" mass="87117">MERHKWLNNLNKEQIDVITSNEQNIYLQAGAGTGKTTTLTTKIIHFINELNIKGNRILAVTFTNNAAQEMKERLKKMIPSYDLDCLMISTFHAFGYSFLKKHIHQLNSNFNSLFDIIDEQKSKKIIKEQINVLNLDKNKYNVPKLQKKILKMKNDQFTTRLRNELMSEDTYFNINKNLNFYYKKEEEQIFSLYNDYLKKNNLLDFDDLIIYTCQLLQNNLSLASTYRNKFSHIFVDEFQDIDLIQYQIIKIIGMDNFVFVVGDPNQTIYSFRGSDAICNELFVKDFKAKIFYLKQNYRSTQKILDKANLLIQHNYNEQNNHFRNDLQSTSSSGEKVVYKSFMNSKQEAKFISNKIIDLVKSQKYNYKDIAVLYRVNMLSAEIENSFLIHNIPYIIKSSMPLYQKKEIKDFISYLKVFLFNKNDFDFKRIINVPQRQIGKKTIIKLEQIAAQNNISLFEALDYISDDDNIKTKIENLKKIFQKLLDFFNDEQKCNLSNVIDGIDEILQYSNLLDKKKDNNNKEKIKDKLTYLQKIFIEEDKKKKEGTFLEKLSLLLNEITLYNEKSSDDNKSQVLLSSIHKVKGLEFKIIFSIGWESNIFHNDNLVEDDILDKYQEERRIAYVAITRAKELLYLTSAKTRFYSSGKIISKPVSFVQEMKLISENFVSTDEKIFIKRKWDKQILKNKPINKELYKVGDKIMHNIFGKGSILSINEDILTIVFSKPYGIKKILMNHCSWKKI</sequence>
<dbReference type="Pfam" id="PF00580">
    <property type="entry name" value="UvrD-helicase"/>
    <property type="match status" value="1"/>
</dbReference>
<keyword evidence="6" id="KW-0238">DNA-binding</keyword>
<evidence type="ECO:0000256" key="2">
    <source>
        <dbReference type="ARBA" id="ARBA00022741"/>
    </source>
</evidence>
<dbReference type="InterPro" id="IPR027417">
    <property type="entry name" value="P-loop_NTPase"/>
</dbReference>
<keyword evidence="3 11" id="KW-0378">Hydrolase</keyword>
<evidence type="ECO:0000256" key="10">
    <source>
        <dbReference type="ARBA" id="ARBA00048988"/>
    </source>
</evidence>
<reference evidence="14" key="1">
    <citation type="submission" date="2024-03" db="EMBL/GenBank/DDBJ databases">
        <title>The Complete Genome of 'Candidatus Phytoplasma fraxini' AshY1 from the Ash Yellows Group.</title>
        <authorList>
            <person name="Boehm J.W."/>
            <person name="Huettel B."/>
            <person name="Schneider B."/>
            <person name="Kube M."/>
        </authorList>
    </citation>
    <scope>NUCLEOTIDE SEQUENCE [LARGE SCALE GENOMIC DNA]</scope>
    <source>
        <strain evidence="14">AshY1</strain>
    </source>
</reference>
<name>A0ABZ2U8V3_ASHYP</name>
<dbReference type="PROSITE" id="PS51198">
    <property type="entry name" value="UVRD_HELICASE_ATP_BIND"/>
    <property type="match status" value="1"/>
</dbReference>
<comment type="catalytic activity">
    <reaction evidence="10">
        <text>ATP + H2O = ADP + phosphate + H(+)</text>
        <dbReference type="Rhea" id="RHEA:13065"/>
        <dbReference type="ChEBI" id="CHEBI:15377"/>
        <dbReference type="ChEBI" id="CHEBI:15378"/>
        <dbReference type="ChEBI" id="CHEBI:30616"/>
        <dbReference type="ChEBI" id="CHEBI:43474"/>
        <dbReference type="ChEBI" id="CHEBI:456216"/>
        <dbReference type="EC" id="5.6.2.4"/>
    </reaction>
</comment>
<evidence type="ECO:0000256" key="5">
    <source>
        <dbReference type="ARBA" id="ARBA00022840"/>
    </source>
</evidence>
<evidence type="ECO:0000256" key="7">
    <source>
        <dbReference type="ARBA" id="ARBA00023235"/>
    </source>
</evidence>
<accession>A0ABZ2U8V3</accession>
<protein>
    <recommendedName>
        <fullName evidence="9">DNA 3'-5' helicase</fullName>
        <ecNumber evidence="9">5.6.2.4</ecNumber>
    </recommendedName>
</protein>
<dbReference type="CDD" id="cd17932">
    <property type="entry name" value="DEXQc_UvrD"/>
    <property type="match status" value="1"/>
</dbReference>
<evidence type="ECO:0000256" key="9">
    <source>
        <dbReference type="ARBA" id="ARBA00034808"/>
    </source>
</evidence>
<organism evidence="14 15">
    <name type="scientific">Ash yellows phytoplasma</name>
    <dbReference type="NCBI Taxonomy" id="35780"/>
    <lineage>
        <taxon>Bacteria</taxon>
        <taxon>Bacillati</taxon>
        <taxon>Mycoplasmatota</taxon>
        <taxon>Mollicutes</taxon>
        <taxon>Acholeplasmatales</taxon>
        <taxon>Acholeplasmataceae</taxon>
        <taxon>Candidatus Phytoplasma</taxon>
        <taxon>16SrVII (Ash yellows group)</taxon>
    </lineage>
</organism>
<dbReference type="EC" id="5.6.2.4" evidence="9"/>
<keyword evidence="2 11" id="KW-0547">Nucleotide-binding</keyword>
<feature type="domain" description="UvrD-like helicase C-terminal" evidence="13">
    <location>
        <begin position="301"/>
        <end position="583"/>
    </location>
</feature>
<evidence type="ECO:0000313" key="15">
    <source>
        <dbReference type="Proteomes" id="UP001484199"/>
    </source>
</evidence>
<dbReference type="InterPro" id="IPR014016">
    <property type="entry name" value="UvrD-like_ATP-bd"/>
</dbReference>
<feature type="binding site" evidence="11">
    <location>
        <begin position="29"/>
        <end position="36"/>
    </location>
    <ligand>
        <name>ATP</name>
        <dbReference type="ChEBI" id="CHEBI:30616"/>
    </ligand>
</feature>
<keyword evidence="5 11" id="KW-0067">ATP-binding</keyword>
<dbReference type="RefSeq" id="WP_341266444.1">
    <property type="nucleotide sequence ID" value="NZ_CP146843.1"/>
</dbReference>
<dbReference type="Proteomes" id="UP001484199">
    <property type="component" value="Chromosome"/>
</dbReference>
<keyword evidence="4 11" id="KW-0347">Helicase</keyword>
<keyword evidence="15" id="KW-1185">Reference proteome</keyword>
<evidence type="ECO:0000256" key="11">
    <source>
        <dbReference type="PROSITE-ProRule" id="PRU00560"/>
    </source>
</evidence>
<dbReference type="PANTHER" id="PTHR11070:SF2">
    <property type="entry name" value="ATP-DEPENDENT DNA HELICASE SRS2"/>
    <property type="match status" value="1"/>
</dbReference>
<proteinExistence type="inferred from homology"/>
<evidence type="ECO:0000256" key="6">
    <source>
        <dbReference type="ARBA" id="ARBA00023125"/>
    </source>
</evidence>
<dbReference type="InterPro" id="IPR014017">
    <property type="entry name" value="DNA_helicase_UvrD-like_C"/>
</dbReference>
<dbReference type="SUPFAM" id="SSF52540">
    <property type="entry name" value="P-loop containing nucleoside triphosphate hydrolases"/>
    <property type="match status" value="1"/>
</dbReference>
<dbReference type="Gene3D" id="1.10.486.10">
    <property type="entry name" value="PCRA, domain 4"/>
    <property type="match status" value="1"/>
</dbReference>
<dbReference type="InterPro" id="IPR013986">
    <property type="entry name" value="DExx_box_DNA_helicase_dom_sf"/>
</dbReference>
<dbReference type="Gene3D" id="3.40.50.300">
    <property type="entry name" value="P-loop containing nucleotide triphosphate hydrolases"/>
    <property type="match status" value="2"/>
</dbReference>
<evidence type="ECO:0000256" key="8">
    <source>
        <dbReference type="ARBA" id="ARBA00034617"/>
    </source>
</evidence>
<comment type="catalytic activity">
    <reaction evidence="8">
        <text>Couples ATP hydrolysis with the unwinding of duplex DNA by translocating in the 3'-5' direction.</text>
        <dbReference type="EC" id="5.6.2.4"/>
    </reaction>
</comment>
<evidence type="ECO:0000259" key="12">
    <source>
        <dbReference type="PROSITE" id="PS51198"/>
    </source>
</evidence>
<keyword evidence="7" id="KW-0413">Isomerase</keyword>
<evidence type="ECO:0000256" key="3">
    <source>
        <dbReference type="ARBA" id="ARBA00022801"/>
    </source>
</evidence>
<dbReference type="Gene3D" id="1.10.10.160">
    <property type="match status" value="1"/>
</dbReference>
<evidence type="ECO:0000256" key="4">
    <source>
        <dbReference type="ARBA" id="ARBA00022806"/>
    </source>
</evidence>